<dbReference type="GO" id="GO:0016208">
    <property type="term" value="F:AMP binding"/>
    <property type="evidence" value="ECO:0007669"/>
    <property type="project" value="TreeGrafter"/>
</dbReference>
<evidence type="ECO:0000256" key="13">
    <source>
        <dbReference type="ARBA" id="ARBA00022842"/>
    </source>
</evidence>
<evidence type="ECO:0000256" key="5">
    <source>
        <dbReference type="ARBA" id="ARBA00012055"/>
    </source>
</evidence>
<comment type="function">
    <text evidence="2">Catalyzes the phosphorylation of D-fructose 6-phosphate to fructose 1,6-bisphosphate by ATP, the first committing step of glycolysis.</text>
</comment>
<reference evidence="18 19" key="1">
    <citation type="submission" date="2020-10" db="EMBL/GenBank/DDBJ databases">
        <title>Connecting structure to function with the recovery of over 1000 high-quality activated sludge metagenome-assembled genomes encoding full-length rRNA genes using long-read sequencing.</title>
        <authorList>
            <person name="Singleton C.M."/>
            <person name="Petriglieri F."/>
            <person name="Kristensen J.M."/>
            <person name="Kirkegaard R.H."/>
            <person name="Michaelsen T.Y."/>
            <person name="Andersen M.H."/>
            <person name="Karst S.M."/>
            <person name="Dueholm M.S."/>
            <person name="Nielsen P.H."/>
            <person name="Albertsen M."/>
        </authorList>
    </citation>
    <scope>NUCLEOTIDE SEQUENCE [LARGE SCALE GENOMIC DNA]</scope>
    <source>
        <strain evidence="18">AalE_18-Q3-R2-46_BAT3C.188</strain>
    </source>
</reference>
<dbReference type="InterPro" id="IPR000023">
    <property type="entry name" value="Phosphofructokinase_dom"/>
</dbReference>
<gene>
    <name evidence="18" type="ORF">IPF40_10390</name>
</gene>
<dbReference type="EC" id="2.7.1.11" evidence="5"/>
<dbReference type="GO" id="GO:0070095">
    <property type="term" value="F:fructose-6-phosphate binding"/>
    <property type="evidence" value="ECO:0007669"/>
    <property type="project" value="TreeGrafter"/>
</dbReference>
<dbReference type="GO" id="GO:0046872">
    <property type="term" value="F:metal ion binding"/>
    <property type="evidence" value="ECO:0007669"/>
    <property type="project" value="UniProtKB-KW"/>
</dbReference>
<evidence type="ECO:0000256" key="16">
    <source>
        <dbReference type="ARBA" id="ARBA00048070"/>
    </source>
</evidence>
<evidence type="ECO:0000256" key="12">
    <source>
        <dbReference type="ARBA" id="ARBA00022840"/>
    </source>
</evidence>
<dbReference type="PANTHER" id="PTHR13697:SF4">
    <property type="entry name" value="ATP-DEPENDENT 6-PHOSPHOFRUCTOKINASE"/>
    <property type="match status" value="1"/>
</dbReference>
<dbReference type="FunFam" id="3.40.50.460:FF:000007">
    <property type="entry name" value="ATP-dependent 6-phosphofructokinase"/>
    <property type="match status" value="1"/>
</dbReference>
<dbReference type="Gene3D" id="3.40.50.450">
    <property type="match status" value="2"/>
</dbReference>
<accession>A0A934X5C7</accession>
<dbReference type="InterPro" id="IPR015912">
    <property type="entry name" value="Phosphofructokinase_CS"/>
</dbReference>
<dbReference type="InterPro" id="IPR022953">
    <property type="entry name" value="ATP_PFK"/>
</dbReference>
<evidence type="ECO:0000256" key="6">
    <source>
        <dbReference type="ARBA" id="ARBA00022490"/>
    </source>
</evidence>
<dbReference type="InterPro" id="IPR009161">
    <property type="entry name" value="6-Pfructokinase_euk"/>
</dbReference>
<evidence type="ECO:0000256" key="1">
    <source>
        <dbReference type="ARBA" id="ARBA00001946"/>
    </source>
</evidence>
<evidence type="ECO:0000256" key="15">
    <source>
        <dbReference type="ARBA" id="ARBA00038478"/>
    </source>
</evidence>
<feature type="domain" description="Phosphofructokinase" evidence="17">
    <location>
        <begin position="11"/>
        <end position="317"/>
    </location>
</feature>
<dbReference type="GO" id="GO:0003872">
    <property type="term" value="F:6-phosphofructokinase activity"/>
    <property type="evidence" value="ECO:0007669"/>
    <property type="project" value="UniProtKB-EC"/>
</dbReference>
<keyword evidence="7" id="KW-0021">Allosteric enzyme</keyword>
<dbReference type="GO" id="GO:0006002">
    <property type="term" value="P:fructose 6-phosphate metabolic process"/>
    <property type="evidence" value="ECO:0007669"/>
    <property type="project" value="InterPro"/>
</dbReference>
<keyword evidence="11" id="KW-0418">Kinase</keyword>
<evidence type="ECO:0000256" key="7">
    <source>
        <dbReference type="ARBA" id="ARBA00022533"/>
    </source>
</evidence>
<comment type="subcellular location">
    <subcellularLocation>
        <location evidence="3">Cytoplasm</location>
    </subcellularLocation>
</comment>
<keyword evidence="10" id="KW-0547">Nucleotide-binding</keyword>
<feature type="domain" description="Phosphofructokinase" evidence="17">
    <location>
        <begin position="395"/>
        <end position="679"/>
    </location>
</feature>
<dbReference type="SUPFAM" id="SSF53784">
    <property type="entry name" value="Phosphofructokinase"/>
    <property type="match status" value="2"/>
</dbReference>
<keyword evidence="9" id="KW-0479">Metal-binding</keyword>
<evidence type="ECO:0000256" key="3">
    <source>
        <dbReference type="ARBA" id="ARBA00004496"/>
    </source>
</evidence>
<evidence type="ECO:0000256" key="14">
    <source>
        <dbReference type="ARBA" id="ARBA00023152"/>
    </source>
</evidence>
<dbReference type="Pfam" id="PF00365">
    <property type="entry name" value="PFK"/>
    <property type="match status" value="2"/>
</dbReference>
<dbReference type="InterPro" id="IPR035966">
    <property type="entry name" value="PKF_sf"/>
</dbReference>
<dbReference type="PRINTS" id="PR00476">
    <property type="entry name" value="PHFRCTKINASE"/>
</dbReference>
<keyword evidence="14" id="KW-0324">Glycolysis</keyword>
<keyword evidence="8 18" id="KW-0808">Transferase</keyword>
<evidence type="ECO:0000256" key="2">
    <source>
        <dbReference type="ARBA" id="ARBA00002659"/>
    </source>
</evidence>
<keyword evidence="12" id="KW-0067">ATP-binding</keyword>
<evidence type="ECO:0000256" key="9">
    <source>
        <dbReference type="ARBA" id="ARBA00022723"/>
    </source>
</evidence>
<evidence type="ECO:0000313" key="18">
    <source>
        <dbReference type="EMBL" id="MBK6301421.1"/>
    </source>
</evidence>
<protein>
    <recommendedName>
        <fullName evidence="5">6-phosphofructokinase</fullName>
        <ecNumber evidence="5">2.7.1.11</ecNumber>
    </recommendedName>
</protein>
<dbReference type="NCBIfam" id="NF002872">
    <property type="entry name" value="PRK03202.1"/>
    <property type="match status" value="1"/>
</dbReference>
<comment type="pathway">
    <text evidence="4">Carbohydrate degradation; glycolysis; D-glyceraldehyde 3-phosphate and glycerone phosphate from D-glucose: step 3/4.</text>
</comment>
<keyword evidence="6" id="KW-0963">Cytoplasm</keyword>
<organism evidence="18 19">
    <name type="scientific">Candidatus Phosphoribacter hodrii</name>
    <dbReference type="NCBI Taxonomy" id="2953743"/>
    <lineage>
        <taxon>Bacteria</taxon>
        <taxon>Bacillati</taxon>
        <taxon>Actinomycetota</taxon>
        <taxon>Actinomycetes</taxon>
        <taxon>Micrococcales</taxon>
        <taxon>Dermatophilaceae</taxon>
        <taxon>Candidatus Phosphoribacter</taxon>
    </lineage>
</organism>
<evidence type="ECO:0000256" key="4">
    <source>
        <dbReference type="ARBA" id="ARBA00004679"/>
    </source>
</evidence>
<dbReference type="GO" id="GO:0042802">
    <property type="term" value="F:identical protein binding"/>
    <property type="evidence" value="ECO:0007669"/>
    <property type="project" value="TreeGrafter"/>
</dbReference>
<dbReference type="GO" id="GO:0005524">
    <property type="term" value="F:ATP binding"/>
    <property type="evidence" value="ECO:0007669"/>
    <property type="project" value="UniProtKB-KW"/>
</dbReference>
<dbReference type="EMBL" id="JADIXZ010000004">
    <property type="protein sequence ID" value="MBK6301421.1"/>
    <property type="molecule type" value="Genomic_DNA"/>
</dbReference>
<dbReference type="Proteomes" id="UP000718281">
    <property type="component" value="Unassembled WGS sequence"/>
</dbReference>
<evidence type="ECO:0000256" key="8">
    <source>
        <dbReference type="ARBA" id="ARBA00022679"/>
    </source>
</evidence>
<dbReference type="GO" id="GO:0005945">
    <property type="term" value="C:6-phosphofructokinase complex"/>
    <property type="evidence" value="ECO:0007669"/>
    <property type="project" value="TreeGrafter"/>
</dbReference>
<evidence type="ECO:0000256" key="11">
    <source>
        <dbReference type="ARBA" id="ARBA00022777"/>
    </source>
</evidence>
<dbReference type="AlphaFoldDB" id="A0A934X5C7"/>
<evidence type="ECO:0000259" key="17">
    <source>
        <dbReference type="Pfam" id="PF00365"/>
    </source>
</evidence>
<dbReference type="FunFam" id="3.40.50.460:FF:000008">
    <property type="entry name" value="ATP-dependent 6-phosphofructokinase"/>
    <property type="match status" value="1"/>
</dbReference>
<dbReference type="PROSITE" id="PS00433">
    <property type="entry name" value="PHOSPHOFRUCTOKINASE"/>
    <property type="match status" value="2"/>
</dbReference>
<comment type="catalytic activity">
    <reaction evidence="16">
        <text>beta-D-fructose 6-phosphate + ATP = beta-D-fructose 1,6-bisphosphate + ADP + H(+)</text>
        <dbReference type="Rhea" id="RHEA:16109"/>
        <dbReference type="ChEBI" id="CHEBI:15378"/>
        <dbReference type="ChEBI" id="CHEBI:30616"/>
        <dbReference type="ChEBI" id="CHEBI:32966"/>
        <dbReference type="ChEBI" id="CHEBI:57634"/>
        <dbReference type="ChEBI" id="CHEBI:456216"/>
        <dbReference type="EC" id="2.7.1.11"/>
    </reaction>
</comment>
<dbReference type="GO" id="GO:0030388">
    <property type="term" value="P:fructose 1,6-bisphosphate metabolic process"/>
    <property type="evidence" value="ECO:0007669"/>
    <property type="project" value="TreeGrafter"/>
</dbReference>
<dbReference type="NCBIfam" id="TIGR02478">
    <property type="entry name" value="6PF1K_euk"/>
    <property type="match status" value="1"/>
</dbReference>
<comment type="similarity">
    <text evidence="15">Belongs to the phosphofructokinase type A (PFKA) family.</text>
</comment>
<dbReference type="PANTHER" id="PTHR13697">
    <property type="entry name" value="PHOSPHOFRUCTOKINASE"/>
    <property type="match status" value="1"/>
</dbReference>
<evidence type="ECO:0000313" key="19">
    <source>
        <dbReference type="Proteomes" id="UP000718281"/>
    </source>
</evidence>
<comment type="caution">
    <text evidence="18">The sequence shown here is derived from an EMBL/GenBank/DDBJ whole genome shotgun (WGS) entry which is preliminary data.</text>
</comment>
<keyword evidence="13" id="KW-0460">Magnesium</keyword>
<dbReference type="GO" id="GO:0061621">
    <property type="term" value="P:canonical glycolysis"/>
    <property type="evidence" value="ECO:0007669"/>
    <property type="project" value="TreeGrafter"/>
</dbReference>
<name>A0A934X5C7_9MICO</name>
<proteinExistence type="inferred from homology"/>
<dbReference type="Gene3D" id="3.40.50.460">
    <property type="entry name" value="Phosphofructokinase domain"/>
    <property type="match status" value="2"/>
</dbReference>
<dbReference type="GO" id="GO:0048029">
    <property type="term" value="F:monosaccharide binding"/>
    <property type="evidence" value="ECO:0007669"/>
    <property type="project" value="TreeGrafter"/>
</dbReference>
<sequence>MVAMVSPVTRRVGVLTSGGDAQGMNAAVRAVARAGIRFGAEVFAIHEGYQGAVDGGDGISELGWEDVGGIQHRGGTVIGTARCAAFRERAGRKQAAYHLAAQGIDRLVVVGGDGSLTGANLLSTEWPQFLAELAADGVLPADIVATHPTLHIAGIVGSIDNDMVGTDMTIGTDSAMHRIVEALDAISSTAASHQRTFVVEVMGRRCGYLALTAAIAGGADFALIPEAPPGDGWEEELCESLRRARERGRRESIVVVAEGARDRSGEPITADRICAVLEERLGEQARVTILGHVQRGGSPSAFDRSMATMMGYDAVDQVLTAGPNDGAQLVGVHRNRVRRVPLMRAVQENQAVARMVDEGHYEQALAARGDSYADLFGLLRTLSHPRTTLPADPKRIAVLHAGGLAPGMNAAVRAVTLLGADAGHEILGVDGGFTGLCDGRLRTLTPRDVDGWAGLGGAELGSRRGVLAPEQLYAVARAVDTHRIDALLVVGGLDGYESAQRIVRERGRYPSLDIPVVCVPATIDNNLPGTELTVGADTALNAIVEAIDRIKQSALAAHRCFVIEVMGRECGYLTLMSALSAGAERAYLPEDDLTLTDLAADVRSMTQRFRDGHGLFLAIRAEGAHPYYTTDVLARIFEAEADDLYDVRQAVLGHVQQGGNPSPFDRVLAARLAADAVAAVSAALGAGRSDAVAIGLDNGEIARTPLRRVDDLVDWAHRRPRDQWWLRLRRVMRDLAEPAVGTRHTP</sequence>
<evidence type="ECO:0000256" key="10">
    <source>
        <dbReference type="ARBA" id="ARBA00022741"/>
    </source>
</evidence>
<comment type="cofactor">
    <cofactor evidence="1">
        <name>Mg(2+)</name>
        <dbReference type="ChEBI" id="CHEBI:18420"/>
    </cofactor>
</comment>